<dbReference type="PATRIC" id="fig|1304275.5.peg.299"/>
<gene>
    <name evidence="3" type="ORF">C41B8_01475</name>
</gene>
<protein>
    <submittedName>
        <fullName evidence="3">Glycosyl transferase</fullName>
    </submittedName>
</protein>
<feature type="domain" description="Glycosyl transferase family 1" evidence="1">
    <location>
        <begin position="170"/>
        <end position="298"/>
    </location>
</feature>
<dbReference type="SUPFAM" id="SSF53756">
    <property type="entry name" value="UDP-Glycosyltransferase/glycogen phosphorylase"/>
    <property type="match status" value="1"/>
</dbReference>
<dbReference type="PANTHER" id="PTHR12526">
    <property type="entry name" value="GLYCOSYLTRANSFERASE"/>
    <property type="match status" value="1"/>
</dbReference>
<dbReference type="STRING" id="1304275.C41B8_01475"/>
<proteinExistence type="predicted"/>
<keyword evidence="3" id="KW-0808">Transferase</keyword>
<dbReference type="eggNOG" id="COG0438">
    <property type="taxonomic scope" value="Bacteria"/>
</dbReference>
<evidence type="ECO:0000259" key="2">
    <source>
        <dbReference type="Pfam" id="PF13439"/>
    </source>
</evidence>
<dbReference type="InterPro" id="IPR001296">
    <property type="entry name" value="Glyco_trans_1"/>
</dbReference>
<dbReference type="AlphaFoldDB" id="A0A084IRP4"/>
<feature type="domain" description="Glycosyltransferase subfamily 4-like N-terminal" evidence="2">
    <location>
        <begin position="11"/>
        <end position="118"/>
    </location>
</feature>
<accession>A0A084IRP4</accession>
<name>A0A084IRP4_SALHC</name>
<dbReference type="CDD" id="cd03802">
    <property type="entry name" value="GT4_AviGT4-like"/>
    <property type="match status" value="1"/>
</dbReference>
<dbReference type="EMBL" id="APNK01000001">
    <property type="protein sequence ID" value="KEZ79378.1"/>
    <property type="molecule type" value="Genomic_DNA"/>
</dbReference>
<dbReference type="GO" id="GO:0016757">
    <property type="term" value="F:glycosyltransferase activity"/>
    <property type="evidence" value="ECO:0007669"/>
    <property type="project" value="InterPro"/>
</dbReference>
<comment type="caution">
    <text evidence="3">The sequence shown here is derived from an EMBL/GenBank/DDBJ whole genome shotgun (WGS) entry which is preliminary data.</text>
</comment>
<dbReference type="PANTHER" id="PTHR12526:SF595">
    <property type="entry name" value="BLL5217 PROTEIN"/>
    <property type="match status" value="1"/>
</dbReference>
<dbReference type="InterPro" id="IPR028098">
    <property type="entry name" value="Glyco_trans_4-like_N"/>
</dbReference>
<evidence type="ECO:0000313" key="3">
    <source>
        <dbReference type="EMBL" id="KEZ79378.1"/>
    </source>
</evidence>
<reference evidence="3 4" key="1">
    <citation type="submission" date="2013-03" db="EMBL/GenBank/DDBJ databases">
        <title>Salinisphaera hydrothermalis C41B8 Genome Sequencing.</title>
        <authorList>
            <person name="Li C."/>
            <person name="Lai Q."/>
            <person name="Shao Z."/>
        </authorList>
    </citation>
    <scope>NUCLEOTIDE SEQUENCE [LARGE SCALE GENOMIC DNA]</scope>
    <source>
        <strain evidence="3 4">C41B8</strain>
    </source>
</reference>
<evidence type="ECO:0000313" key="4">
    <source>
        <dbReference type="Proteomes" id="UP000028302"/>
    </source>
</evidence>
<dbReference type="Pfam" id="PF13439">
    <property type="entry name" value="Glyco_transf_4"/>
    <property type="match status" value="1"/>
</dbReference>
<organism evidence="3 4">
    <name type="scientific">Salinisphaera hydrothermalis (strain C41B8)</name>
    <dbReference type="NCBI Taxonomy" id="1304275"/>
    <lineage>
        <taxon>Bacteria</taxon>
        <taxon>Pseudomonadati</taxon>
        <taxon>Pseudomonadota</taxon>
        <taxon>Gammaproteobacteria</taxon>
        <taxon>Salinisphaerales</taxon>
        <taxon>Salinisphaeraceae</taxon>
        <taxon>Salinisphaera</taxon>
    </lineage>
</organism>
<keyword evidence="4" id="KW-1185">Reference proteome</keyword>
<sequence length="340" mass="36883">MIEPVPPTRAGGTERVVADLGHALAGLGHEVTLFAASDSTAALPRHGAHPSLSALIAQHGDVPPGVPGALEAGMLDDLRGRLDAFDIIHCHTEFAHAALLGPARKRSLTTLHWRADQLDRQLFFQQFPDLPVAAISARQARDVPASNLAGVVHHGLDSARFTLAGAPGRELVFIGRMTDQKRPDRAIEIARLSHRPLKLAGGIDPGNPDYFRRAIEQHLGPTISHLGALDEMAKNRLFDDAAALLFPIDWPEPFGLVVIEAMGRGVPVIAWPNGAVPELVEHGITGFIVQSEAEAADAVAACGQLDRHVIRERFLQRFTAERMARDYLTIYQRLIRNAGR</sequence>
<dbReference type="GO" id="GO:1901135">
    <property type="term" value="P:carbohydrate derivative metabolic process"/>
    <property type="evidence" value="ECO:0007669"/>
    <property type="project" value="UniProtKB-ARBA"/>
</dbReference>
<evidence type="ECO:0000259" key="1">
    <source>
        <dbReference type="Pfam" id="PF00534"/>
    </source>
</evidence>
<dbReference type="Proteomes" id="UP000028302">
    <property type="component" value="Unassembled WGS sequence"/>
</dbReference>
<dbReference type="Gene3D" id="3.40.50.2000">
    <property type="entry name" value="Glycogen Phosphorylase B"/>
    <property type="match status" value="2"/>
</dbReference>
<dbReference type="Pfam" id="PF00534">
    <property type="entry name" value="Glycos_transf_1"/>
    <property type="match status" value="1"/>
</dbReference>